<comment type="caution">
    <text evidence="7">The sequence shown here is derived from an EMBL/GenBank/DDBJ whole genome shotgun (WGS) entry which is preliminary data.</text>
</comment>
<proteinExistence type="predicted"/>
<keyword evidence="7" id="KW-0378">Hydrolase</keyword>
<dbReference type="PANTHER" id="PTHR43066">
    <property type="entry name" value="RHOMBOID-RELATED PROTEIN"/>
    <property type="match status" value="1"/>
</dbReference>
<keyword evidence="7" id="KW-0645">Protease</keyword>
<evidence type="ECO:0000256" key="3">
    <source>
        <dbReference type="ARBA" id="ARBA00022989"/>
    </source>
</evidence>
<dbReference type="PANTHER" id="PTHR43066:SF11">
    <property type="entry name" value="PEPTIDASE S54 RHOMBOID DOMAIN-CONTAINING PROTEIN"/>
    <property type="match status" value="1"/>
</dbReference>
<evidence type="ECO:0000259" key="6">
    <source>
        <dbReference type="Pfam" id="PF01694"/>
    </source>
</evidence>
<accession>A0A2W2CAQ8</accession>
<keyword evidence="4 5" id="KW-0472">Membrane</keyword>
<feature type="transmembrane region" description="Helical" evidence="5">
    <location>
        <begin position="169"/>
        <end position="191"/>
    </location>
</feature>
<dbReference type="GO" id="GO:0016020">
    <property type="term" value="C:membrane"/>
    <property type="evidence" value="ECO:0007669"/>
    <property type="project" value="UniProtKB-SubCell"/>
</dbReference>
<keyword evidence="2 5" id="KW-0812">Transmembrane</keyword>
<evidence type="ECO:0000313" key="8">
    <source>
        <dbReference type="Proteomes" id="UP000248795"/>
    </source>
</evidence>
<feature type="transmembrane region" description="Helical" evidence="5">
    <location>
        <begin position="136"/>
        <end position="157"/>
    </location>
</feature>
<keyword evidence="8" id="KW-1185">Reference proteome</keyword>
<protein>
    <submittedName>
        <fullName evidence="7">Rhomboid family intramembrane serine protease</fullName>
    </submittedName>
</protein>
<evidence type="ECO:0000256" key="5">
    <source>
        <dbReference type="SAM" id="Phobius"/>
    </source>
</evidence>
<comment type="subcellular location">
    <subcellularLocation>
        <location evidence="1">Membrane</location>
        <topology evidence="1">Multi-pass membrane protein</topology>
    </subcellularLocation>
</comment>
<keyword evidence="3 5" id="KW-1133">Transmembrane helix</keyword>
<feature type="transmembrane region" description="Helical" evidence="5">
    <location>
        <begin position="111"/>
        <end position="130"/>
    </location>
</feature>
<dbReference type="Proteomes" id="UP000248795">
    <property type="component" value="Unassembled WGS sequence"/>
</dbReference>
<evidence type="ECO:0000256" key="1">
    <source>
        <dbReference type="ARBA" id="ARBA00004141"/>
    </source>
</evidence>
<evidence type="ECO:0000256" key="2">
    <source>
        <dbReference type="ARBA" id="ARBA00022692"/>
    </source>
</evidence>
<dbReference type="Pfam" id="PF01694">
    <property type="entry name" value="Rhomboid"/>
    <property type="match status" value="1"/>
</dbReference>
<sequence>MFVPLHDSTPLKVIRFQAVTITIIALNVVMYLTTGACNSDAVLQTIATGWGVVPGELTHSSSIAVPYHPVPEPFTLISYMFLHAGWWHLISNMLFLWVFADNIEDAYGHAAFAFLYLMSGVVAALLYVLLAPTSDIPLVGASGAVSGILGAYVVLFPRARVWILLFLRIPLRIGAFWVLGGWFLLQVFSWWMDSANPEAGVAWAAHVGGFIAGAGLTFAIRRRLWLRLEPESATLPER</sequence>
<feature type="transmembrane region" description="Helical" evidence="5">
    <location>
        <begin position="203"/>
        <end position="220"/>
    </location>
</feature>
<feature type="transmembrane region" description="Helical" evidence="5">
    <location>
        <begin position="12"/>
        <end position="33"/>
    </location>
</feature>
<organism evidence="7 8">
    <name type="scientific">Aestuariivirga litoralis</name>
    <dbReference type="NCBI Taxonomy" id="2650924"/>
    <lineage>
        <taxon>Bacteria</taxon>
        <taxon>Pseudomonadati</taxon>
        <taxon>Pseudomonadota</taxon>
        <taxon>Alphaproteobacteria</taxon>
        <taxon>Hyphomicrobiales</taxon>
        <taxon>Aestuariivirgaceae</taxon>
        <taxon>Aestuariivirga</taxon>
    </lineage>
</organism>
<evidence type="ECO:0000256" key="4">
    <source>
        <dbReference type="ARBA" id="ARBA00023136"/>
    </source>
</evidence>
<dbReference type="Gene3D" id="1.20.1540.10">
    <property type="entry name" value="Rhomboid-like"/>
    <property type="match status" value="1"/>
</dbReference>
<name>A0A2W2CAQ8_9HYPH</name>
<dbReference type="InterPro" id="IPR035952">
    <property type="entry name" value="Rhomboid-like_sf"/>
</dbReference>
<dbReference type="AlphaFoldDB" id="A0A2W2CAQ8"/>
<feature type="domain" description="Peptidase S54 rhomboid" evidence="6">
    <location>
        <begin position="73"/>
        <end position="222"/>
    </location>
</feature>
<gene>
    <name evidence="7" type="ORF">DK847_08090</name>
</gene>
<dbReference type="GO" id="GO:0006508">
    <property type="term" value="P:proteolysis"/>
    <property type="evidence" value="ECO:0007669"/>
    <property type="project" value="UniProtKB-KW"/>
</dbReference>
<reference evidence="8" key="1">
    <citation type="submission" date="2018-06" db="EMBL/GenBank/DDBJ databases">
        <title>Aestuariibacter litoralis strain KCTC 52945T.</title>
        <authorList>
            <person name="Li X."/>
            <person name="Salam N."/>
            <person name="Li J.-L."/>
            <person name="Chen Y.-M."/>
            <person name="Yang Z.-W."/>
            <person name="Zhang L.-Y."/>
            <person name="Han M.-X."/>
            <person name="Xiao M."/>
            <person name="Li W.-J."/>
        </authorList>
    </citation>
    <scope>NUCLEOTIDE SEQUENCE [LARGE SCALE GENOMIC DNA]</scope>
    <source>
        <strain evidence="8">KCTC 52945</strain>
    </source>
</reference>
<dbReference type="GO" id="GO:0004252">
    <property type="term" value="F:serine-type endopeptidase activity"/>
    <property type="evidence" value="ECO:0007669"/>
    <property type="project" value="InterPro"/>
</dbReference>
<feature type="transmembrane region" description="Helical" evidence="5">
    <location>
        <begin position="76"/>
        <end position="99"/>
    </location>
</feature>
<dbReference type="RefSeq" id="WP_111197604.1">
    <property type="nucleotide sequence ID" value="NZ_QKVK01000003.1"/>
</dbReference>
<dbReference type="InterPro" id="IPR022764">
    <property type="entry name" value="Peptidase_S54_rhomboid_dom"/>
</dbReference>
<dbReference type="EMBL" id="QKVK01000003">
    <property type="protein sequence ID" value="PZF77273.1"/>
    <property type="molecule type" value="Genomic_DNA"/>
</dbReference>
<evidence type="ECO:0000313" key="7">
    <source>
        <dbReference type="EMBL" id="PZF77273.1"/>
    </source>
</evidence>
<dbReference type="SUPFAM" id="SSF144091">
    <property type="entry name" value="Rhomboid-like"/>
    <property type="match status" value="1"/>
</dbReference>